<gene>
    <name evidence="6" type="ORF">QBC38DRAFT_496850</name>
</gene>
<feature type="region of interest" description="Disordered" evidence="3">
    <location>
        <begin position="826"/>
        <end position="875"/>
    </location>
</feature>
<dbReference type="InterPro" id="IPR056693">
    <property type="entry name" value="DUF7791"/>
</dbReference>
<dbReference type="Pfam" id="PF25053">
    <property type="entry name" value="DUF7791"/>
    <property type="match status" value="1"/>
</dbReference>
<dbReference type="EMBL" id="MU865301">
    <property type="protein sequence ID" value="KAK4230112.1"/>
    <property type="molecule type" value="Genomic_DNA"/>
</dbReference>
<name>A0AAN7BVB2_9PEZI</name>
<dbReference type="PANTHER" id="PTHR10039">
    <property type="entry name" value="AMELOGENIN"/>
    <property type="match status" value="1"/>
</dbReference>
<reference evidence="6" key="1">
    <citation type="journal article" date="2023" name="Mol. Phylogenet. Evol.">
        <title>Genome-scale phylogeny and comparative genomics of the fungal order Sordariales.</title>
        <authorList>
            <person name="Hensen N."/>
            <person name="Bonometti L."/>
            <person name="Westerberg I."/>
            <person name="Brannstrom I.O."/>
            <person name="Guillou S."/>
            <person name="Cros-Aarteil S."/>
            <person name="Calhoun S."/>
            <person name="Haridas S."/>
            <person name="Kuo A."/>
            <person name="Mondo S."/>
            <person name="Pangilinan J."/>
            <person name="Riley R."/>
            <person name="LaButti K."/>
            <person name="Andreopoulos B."/>
            <person name="Lipzen A."/>
            <person name="Chen C."/>
            <person name="Yan M."/>
            <person name="Daum C."/>
            <person name="Ng V."/>
            <person name="Clum A."/>
            <person name="Steindorff A."/>
            <person name="Ohm R.A."/>
            <person name="Martin F."/>
            <person name="Silar P."/>
            <person name="Natvig D.O."/>
            <person name="Lalanne C."/>
            <person name="Gautier V."/>
            <person name="Ament-Velasquez S.L."/>
            <person name="Kruys A."/>
            <person name="Hutchinson M.I."/>
            <person name="Powell A.J."/>
            <person name="Barry K."/>
            <person name="Miller A.N."/>
            <person name="Grigoriev I.V."/>
            <person name="Debuchy R."/>
            <person name="Gladieux P."/>
            <person name="Hiltunen Thoren M."/>
            <person name="Johannesson H."/>
        </authorList>
    </citation>
    <scope>NUCLEOTIDE SEQUENCE</scope>
    <source>
        <strain evidence="6">CBS 990.96</strain>
    </source>
</reference>
<dbReference type="InterPro" id="IPR056884">
    <property type="entry name" value="NPHP3-like_N"/>
</dbReference>
<dbReference type="Proteomes" id="UP001301958">
    <property type="component" value="Unassembled WGS sequence"/>
</dbReference>
<dbReference type="SUPFAM" id="SSF52540">
    <property type="entry name" value="P-loop containing nucleoside triphosphate hydrolases"/>
    <property type="match status" value="1"/>
</dbReference>
<reference evidence="6" key="2">
    <citation type="submission" date="2023-05" db="EMBL/GenBank/DDBJ databases">
        <authorList>
            <consortium name="Lawrence Berkeley National Laboratory"/>
            <person name="Steindorff A."/>
            <person name="Hensen N."/>
            <person name="Bonometti L."/>
            <person name="Westerberg I."/>
            <person name="Brannstrom I.O."/>
            <person name="Guillou S."/>
            <person name="Cros-Aarteil S."/>
            <person name="Calhoun S."/>
            <person name="Haridas S."/>
            <person name="Kuo A."/>
            <person name="Mondo S."/>
            <person name="Pangilinan J."/>
            <person name="Riley R."/>
            <person name="Labutti K."/>
            <person name="Andreopoulos B."/>
            <person name="Lipzen A."/>
            <person name="Chen C."/>
            <person name="Yanf M."/>
            <person name="Daum C."/>
            <person name="Ng V."/>
            <person name="Clum A."/>
            <person name="Ohm R."/>
            <person name="Martin F."/>
            <person name="Silar P."/>
            <person name="Natvig D."/>
            <person name="Lalanne C."/>
            <person name="Gautier V."/>
            <person name="Ament-Velasquez S.L."/>
            <person name="Kruys A."/>
            <person name="Hutchinson M.I."/>
            <person name="Powell A.J."/>
            <person name="Barry K."/>
            <person name="Miller A.N."/>
            <person name="Grigoriev I.V."/>
            <person name="Debuchy R."/>
            <person name="Gladieux P."/>
            <person name="Thoren M.H."/>
            <person name="Johannesson H."/>
        </authorList>
    </citation>
    <scope>NUCLEOTIDE SEQUENCE</scope>
    <source>
        <strain evidence="6">CBS 990.96</strain>
    </source>
</reference>
<dbReference type="Gene3D" id="3.40.50.300">
    <property type="entry name" value="P-loop containing nucleotide triphosphate hydrolases"/>
    <property type="match status" value="1"/>
</dbReference>
<evidence type="ECO:0000259" key="4">
    <source>
        <dbReference type="Pfam" id="PF24883"/>
    </source>
</evidence>
<feature type="compositionally biased region" description="Basic and acidic residues" evidence="3">
    <location>
        <begin position="834"/>
        <end position="870"/>
    </location>
</feature>
<evidence type="ECO:0008006" key="8">
    <source>
        <dbReference type="Google" id="ProtNLM"/>
    </source>
</evidence>
<comment type="caution">
    <text evidence="6">The sequence shown here is derived from an EMBL/GenBank/DDBJ whole genome shotgun (WGS) entry which is preliminary data.</text>
</comment>
<evidence type="ECO:0000256" key="1">
    <source>
        <dbReference type="ARBA" id="ARBA00022737"/>
    </source>
</evidence>
<evidence type="ECO:0000259" key="5">
    <source>
        <dbReference type="Pfam" id="PF25053"/>
    </source>
</evidence>
<accession>A0AAN7BVB2</accession>
<organism evidence="6 7">
    <name type="scientific">Podospora fimiseda</name>
    <dbReference type="NCBI Taxonomy" id="252190"/>
    <lineage>
        <taxon>Eukaryota</taxon>
        <taxon>Fungi</taxon>
        <taxon>Dikarya</taxon>
        <taxon>Ascomycota</taxon>
        <taxon>Pezizomycotina</taxon>
        <taxon>Sordariomycetes</taxon>
        <taxon>Sordariomycetidae</taxon>
        <taxon>Sordariales</taxon>
        <taxon>Podosporaceae</taxon>
        <taxon>Podospora</taxon>
    </lineage>
</organism>
<feature type="domain" description="Nephrocystin 3-like N-terminal" evidence="4">
    <location>
        <begin position="201"/>
        <end position="386"/>
    </location>
</feature>
<evidence type="ECO:0000256" key="2">
    <source>
        <dbReference type="SAM" id="Coils"/>
    </source>
</evidence>
<dbReference type="CDD" id="cd00267">
    <property type="entry name" value="ABC_ATPase"/>
    <property type="match status" value="1"/>
</dbReference>
<dbReference type="Pfam" id="PF24883">
    <property type="entry name" value="NPHP3_N"/>
    <property type="match status" value="1"/>
</dbReference>
<keyword evidence="1" id="KW-0677">Repeat</keyword>
<keyword evidence="2" id="KW-0175">Coiled coil</keyword>
<evidence type="ECO:0000256" key="3">
    <source>
        <dbReference type="SAM" id="MobiDB-lite"/>
    </source>
</evidence>
<feature type="coiled-coil region" evidence="2">
    <location>
        <begin position="41"/>
        <end position="84"/>
    </location>
</feature>
<dbReference type="AlphaFoldDB" id="A0AAN7BVB2"/>
<dbReference type="InterPro" id="IPR027417">
    <property type="entry name" value="P-loop_NTPase"/>
</dbReference>
<proteinExistence type="predicted"/>
<evidence type="ECO:0000313" key="6">
    <source>
        <dbReference type="EMBL" id="KAK4230112.1"/>
    </source>
</evidence>
<sequence length="893" mass="102083">MEAWAAIQYASAVLGIVDFGSKVLSLAHSASKGDSSLEPTTEQLKKRLEDLRRLSSDAAKTGLAGELDEEINTLYQENEKVIQDLIEIIHKICKHGENGPSKSSSVREAVLTLWNEKEIGELQSRLEQSERRLPILVIAAFSGSHDGILDEVKNITKRLNQGHRGASNLNDKRDFTERLLDELYYREMDAREYAIRPAHKGTDSWVFKHGRDGPGFVGWMEDPESKIFWITGKPGSGKSTLMKFIVDAPETWSSLRSWAREKKALLLLTSYFWISGSELQRTQAGFLRRLLHQAIIQHKGFGPEIFKERLRTHNLLGPDVAWMDPWTESELQRMLVQLVKSAQKTMKVAILIDGLDEHGGTPEDIINLVERLCDAGSNIKLCLSSRYWNEFRAAFWDSPNLKMEDLNGPDIIKYVAYKISQHPRKFSKKNKAALINDIQEKAEGVFLWVYLVTGIVLDGFNKGLAFDDLRHQINSLPQELKDLFRTILGSPEDEPERFRKASEMLQIVLVLMELFYAMIDSEKVFQLPVQSLTEEERDEKIDEIKNLITYHTRCLLEVAVPNTRLHEHWSQRDRFEFIHRSVRDYLVESEVLANLKKGTEPTESHPQVFKPTQRLSLAQLGLLKQCMLPDMYTGGSDRYFMMDDGIEYLVTSEAFGEIESSDRSERDRVLEAIVYAAAELTDRYYASRQLPDTASTGSGEVGVNDPWWDWGSFGKQALHSGIRPGLLVICGLQGANNRFTPPCWHNYCYGKALPLVISAKYKVSSYLRAELKQLPAQCREQWSTMLFAFEYFRENRSMTDNRHYWNYDEDHKAVGIKRYQNWLETEGNNDEESKEAAPRKGEKAGLKKEEKEASGKNKTEGSTQKERQDSTEADNGTSWLNNILICCLPRSSK</sequence>
<feature type="domain" description="DUF7791" evidence="5">
    <location>
        <begin position="494"/>
        <end position="601"/>
    </location>
</feature>
<dbReference type="PANTHER" id="PTHR10039:SF5">
    <property type="entry name" value="NACHT DOMAIN-CONTAINING PROTEIN"/>
    <property type="match status" value="1"/>
</dbReference>
<protein>
    <recommendedName>
        <fullName evidence="8">NACHT domain-containing protein</fullName>
    </recommendedName>
</protein>
<keyword evidence="7" id="KW-1185">Reference proteome</keyword>
<evidence type="ECO:0000313" key="7">
    <source>
        <dbReference type="Proteomes" id="UP001301958"/>
    </source>
</evidence>